<keyword evidence="3" id="KW-1185">Reference proteome</keyword>
<protein>
    <submittedName>
        <fullName evidence="1 2">Uncharacterized protein</fullName>
    </submittedName>
</protein>
<reference evidence="1 3" key="2">
    <citation type="journal article" date="2014" name="BMC Genomics">
        <title>An improved genome release (version Mt4.0) for the model legume Medicago truncatula.</title>
        <authorList>
            <person name="Tang H."/>
            <person name="Krishnakumar V."/>
            <person name="Bidwell S."/>
            <person name="Rosen B."/>
            <person name="Chan A."/>
            <person name="Zhou S."/>
            <person name="Gentzbittel L."/>
            <person name="Childs K.L."/>
            <person name="Yandell M."/>
            <person name="Gundlach H."/>
            <person name="Mayer K.F."/>
            <person name="Schwartz D.C."/>
            <person name="Town C.D."/>
        </authorList>
    </citation>
    <scope>GENOME REANNOTATION</scope>
    <source>
        <strain evidence="2 3">cv. Jemalong A17</strain>
    </source>
</reference>
<proteinExistence type="predicted"/>
<organism evidence="1 3">
    <name type="scientific">Medicago truncatula</name>
    <name type="common">Barrel medic</name>
    <name type="synonym">Medicago tribuloides</name>
    <dbReference type="NCBI Taxonomy" id="3880"/>
    <lineage>
        <taxon>Eukaryota</taxon>
        <taxon>Viridiplantae</taxon>
        <taxon>Streptophyta</taxon>
        <taxon>Embryophyta</taxon>
        <taxon>Tracheophyta</taxon>
        <taxon>Spermatophyta</taxon>
        <taxon>Magnoliopsida</taxon>
        <taxon>eudicotyledons</taxon>
        <taxon>Gunneridae</taxon>
        <taxon>Pentapetalae</taxon>
        <taxon>rosids</taxon>
        <taxon>fabids</taxon>
        <taxon>Fabales</taxon>
        <taxon>Fabaceae</taxon>
        <taxon>Papilionoideae</taxon>
        <taxon>50 kb inversion clade</taxon>
        <taxon>NPAAA clade</taxon>
        <taxon>Hologalegina</taxon>
        <taxon>IRL clade</taxon>
        <taxon>Trifolieae</taxon>
        <taxon>Medicago</taxon>
    </lineage>
</organism>
<dbReference type="AlphaFoldDB" id="G7IUS3"/>
<dbReference type="HOGENOM" id="CLU_3053364_0_0_1"/>
<name>G7IUS3_MEDTR</name>
<evidence type="ECO:0000313" key="3">
    <source>
        <dbReference type="Proteomes" id="UP000002051"/>
    </source>
</evidence>
<reference evidence="2" key="3">
    <citation type="submission" date="2015-04" db="UniProtKB">
        <authorList>
            <consortium name="EnsemblPlants"/>
        </authorList>
    </citation>
    <scope>IDENTIFICATION</scope>
    <source>
        <strain evidence="2">cv. Jemalong A17</strain>
    </source>
</reference>
<sequence>MVSRVSPRSIGPPAIRFPPIGSPTIYVHEPSPIVLVVMGDNHLVLVDKHLNCFK</sequence>
<dbReference type="Proteomes" id="UP000002051">
    <property type="component" value="Chromosome 2"/>
</dbReference>
<evidence type="ECO:0000313" key="2">
    <source>
        <dbReference type="EnsemblPlants" id="AES68102"/>
    </source>
</evidence>
<dbReference type="EMBL" id="CM001218">
    <property type="protein sequence ID" value="AES68102.1"/>
    <property type="molecule type" value="Genomic_DNA"/>
</dbReference>
<evidence type="ECO:0000313" key="1">
    <source>
        <dbReference type="EMBL" id="AES68102.1"/>
    </source>
</evidence>
<dbReference type="PaxDb" id="3880-AES68102"/>
<dbReference type="EnsemblPlants" id="AES68102">
    <property type="protein sequence ID" value="AES68102"/>
    <property type="gene ID" value="MTR_2g103270"/>
</dbReference>
<accession>G7IUS3</accession>
<gene>
    <name evidence="1" type="ordered locus">MTR_2g103270</name>
</gene>
<reference evidence="1 3" key="1">
    <citation type="journal article" date="2011" name="Nature">
        <title>The Medicago genome provides insight into the evolution of rhizobial symbioses.</title>
        <authorList>
            <person name="Young N.D."/>
            <person name="Debelle F."/>
            <person name="Oldroyd G.E."/>
            <person name="Geurts R."/>
            <person name="Cannon S.B."/>
            <person name="Udvardi M.K."/>
            <person name="Benedito V.A."/>
            <person name="Mayer K.F."/>
            <person name="Gouzy J."/>
            <person name="Schoof H."/>
            <person name="Van de Peer Y."/>
            <person name="Proost S."/>
            <person name="Cook D.R."/>
            <person name="Meyers B.C."/>
            <person name="Spannagl M."/>
            <person name="Cheung F."/>
            <person name="De Mita S."/>
            <person name="Krishnakumar V."/>
            <person name="Gundlach H."/>
            <person name="Zhou S."/>
            <person name="Mudge J."/>
            <person name="Bharti A.K."/>
            <person name="Murray J.D."/>
            <person name="Naoumkina M.A."/>
            <person name="Rosen B."/>
            <person name="Silverstein K.A."/>
            <person name="Tang H."/>
            <person name="Rombauts S."/>
            <person name="Zhao P.X."/>
            <person name="Zhou P."/>
            <person name="Barbe V."/>
            <person name="Bardou P."/>
            <person name="Bechner M."/>
            <person name="Bellec A."/>
            <person name="Berger A."/>
            <person name="Berges H."/>
            <person name="Bidwell S."/>
            <person name="Bisseling T."/>
            <person name="Choisne N."/>
            <person name="Couloux A."/>
            <person name="Denny R."/>
            <person name="Deshpande S."/>
            <person name="Dai X."/>
            <person name="Doyle J.J."/>
            <person name="Dudez A.M."/>
            <person name="Farmer A.D."/>
            <person name="Fouteau S."/>
            <person name="Franken C."/>
            <person name="Gibelin C."/>
            <person name="Gish J."/>
            <person name="Goldstein S."/>
            <person name="Gonzalez A.J."/>
            <person name="Green P.J."/>
            <person name="Hallab A."/>
            <person name="Hartog M."/>
            <person name="Hua A."/>
            <person name="Humphray S.J."/>
            <person name="Jeong D.H."/>
            <person name="Jing Y."/>
            <person name="Jocker A."/>
            <person name="Kenton S.M."/>
            <person name="Kim D.J."/>
            <person name="Klee K."/>
            <person name="Lai H."/>
            <person name="Lang C."/>
            <person name="Lin S."/>
            <person name="Macmil S.L."/>
            <person name="Magdelenat G."/>
            <person name="Matthews L."/>
            <person name="McCorrison J."/>
            <person name="Monaghan E.L."/>
            <person name="Mun J.H."/>
            <person name="Najar F.Z."/>
            <person name="Nicholson C."/>
            <person name="Noirot C."/>
            <person name="O'Bleness M."/>
            <person name="Paule C.R."/>
            <person name="Poulain J."/>
            <person name="Prion F."/>
            <person name="Qin B."/>
            <person name="Qu C."/>
            <person name="Retzel E.F."/>
            <person name="Riddle C."/>
            <person name="Sallet E."/>
            <person name="Samain S."/>
            <person name="Samson N."/>
            <person name="Sanders I."/>
            <person name="Saurat O."/>
            <person name="Scarpelli C."/>
            <person name="Schiex T."/>
            <person name="Segurens B."/>
            <person name="Severin A.J."/>
            <person name="Sherrier D.J."/>
            <person name="Shi R."/>
            <person name="Sims S."/>
            <person name="Singer S.R."/>
            <person name="Sinharoy S."/>
            <person name="Sterck L."/>
            <person name="Viollet A."/>
            <person name="Wang B.B."/>
            <person name="Wang K."/>
            <person name="Wang M."/>
            <person name="Wang X."/>
            <person name="Warfsmann J."/>
            <person name="Weissenbach J."/>
            <person name="White D.D."/>
            <person name="White J.D."/>
            <person name="Wiley G.B."/>
            <person name="Wincker P."/>
            <person name="Xing Y."/>
            <person name="Yang L."/>
            <person name="Yao Z."/>
            <person name="Ying F."/>
            <person name="Zhai J."/>
            <person name="Zhou L."/>
            <person name="Zuber A."/>
            <person name="Denarie J."/>
            <person name="Dixon R.A."/>
            <person name="May G.D."/>
            <person name="Schwartz D.C."/>
            <person name="Rogers J."/>
            <person name="Quetier F."/>
            <person name="Town C.D."/>
            <person name="Roe B.A."/>
        </authorList>
    </citation>
    <scope>NUCLEOTIDE SEQUENCE [LARGE SCALE GENOMIC DNA]</scope>
    <source>
        <strain evidence="1">A17</strain>
        <strain evidence="2 3">cv. Jemalong A17</strain>
    </source>
</reference>